<organism evidence="1 2">
    <name type="scientific">Microcoleus asticus IPMA8</name>
    <dbReference type="NCBI Taxonomy" id="2563858"/>
    <lineage>
        <taxon>Bacteria</taxon>
        <taxon>Bacillati</taxon>
        <taxon>Cyanobacteriota</taxon>
        <taxon>Cyanophyceae</taxon>
        <taxon>Oscillatoriophycideae</taxon>
        <taxon>Oscillatoriales</taxon>
        <taxon>Microcoleaceae</taxon>
        <taxon>Microcoleus</taxon>
        <taxon>Microcoleus asticus</taxon>
    </lineage>
</organism>
<evidence type="ECO:0000313" key="1">
    <source>
        <dbReference type="EMBL" id="NQE33501.1"/>
    </source>
</evidence>
<dbReference type="RefSeq" id="WP_172186176.1">
    <property type="nucleotide sequence ID" value="NZ_CAWPPK010000057.1"/>
</dbReference>
<reference evidence="1 2" key="1">
    <citation type="journal article" date="2020" name="Sci. Rep.">
        <title>A novel cyanobacterial geosmin producer, revising GeoA distribution and dispersion patterns in Bacteria.</title>
        <authorList>
            <person name="Churro C."/>
            <person name="Semedo-Aguiar A.P."/>
            <person name="Silva A.D."/>
            <person name="Pereira-Leal J.B."/>
            <person name="Leite R.B."/>
        </authorList>
    </citation>
    <scope>NUCLEOTIDE SEQUENCE [LARGE SCALE GENOMIC DNA]</scope>
    <source>
        <strain evidence="1 2">IPMA8</strain>
    </source>
</reference>
<evidence type="ECO:0000313" key="2">
    <source>
        <dbReference type="Proteomes" id="UP000702425"/>
    </source>
</evidence>
<dbReference type="Proteomes" id="UP000702425">
    <property type="component" value="Unassembled WGS sequence"/>
</dbReference>
<protein>
    <submittedName>
        <fullName evidence="1">Uncharacterized protein</fullName>
    </submittedName>
</protein>
<keyword evidence="2" id="KW-1185">Reference proteome</keyword>
<sequence length="51" mass="6030">MTFFNRQLTKKSPAPVPVEEIKQAQHEEPVGHLHGIFRHWMWLSPSNHRAQ</sequence>
<name>A0ABX2CTD6_9CYAN</name>
<comment type="caution">
    <text evidence="1">The sequence shown here is derived from an EMBL/GenBank/DDBJ whole genome shotgun (WGS) entry which is preliminary data.</text>
</comment>
<gene>
    <name evidence="1" type="ORF">E5S67_01220</name>
</gene>
<accession>A0ABX2CTD6</accession>
<proteinExistence type="predicted"/>
<dbReference type="EMBL" id="SRRZ01000015">
    <property type="protein sequence ID" value="NQE33501.1"/>
    <property type="molecule type" value="Genomic_DNA"/>
</dbReference>